<dbReference type="PANTHER" id="PTHR45990:SF1">
    <property type="entry name" value="DNA REPAIR PROTEIN REV1"/>
    <property type="match status" value="1"/>
</dbReference>
<reference evidence="3 4" key="1">
    <citation type="submission" date="2019-06" db="EMBL/GenBank/DDBJ databases">
        <title>Genomics analysis of Aphanomyces spp. identifies a new class of oomycete effector associated with host adaptation.</title>
        <authorList>
            <person name="Gaulin E."/>
        </authorList>
    </citation>
    <scope>NUCLEOTIDE SEQUENCE [LARGE SCALE GENOMIC DNA]</scope>
    <source>
        <strain evidence="3 4">E</strain>
    </source>
</reference>
<dbReference type="InterPro" id="IPR036420">
    <property type="entry name" value="BRCT_dom_sf"/>
</dbReference>
<dbReference type="GO" id="GO:0042276">
    <property type="term" value="P:error-prone translesion synthesis"/>
    <property type="evidence" value="ECO:0007669"/>
    <property type="project" value="TreeGrafter"/>
</dbReference>
<name>A0A6A5AQX6_APHAT</name>
<gene>
    <name evidence="3" type="ORF">AaE_003348</name>
</gene>
<feature type="region of interest" description="Disordered" evidence="1">
    <location>
        <begin position="1"/>
        <end position="49"/>
    </location>
</feature>
<dbReference type="SMART" id="SM00292">
    <property type="entry name" value="BRCT"/>
    <property type="match status" value="1"/>
</dbReference>
<feature type="compositionally biased region" description="Basic and acidic residues" evidence="1">
    <location>
        <begin position="34"/>
        <end position="49"/>
    </location>
</feature>
<feature type="compositionally biased region" description="Polar residues" evidence="1">
    <location>
        <begin position="1"/>
        <end position="12"/>
    </location>
</feature>
<comment type="caution">
    <text evidence="3">The sequence shown here is derived from an EMBL/GenBank/DDBJ whole genome shotgun (WGS) entry which is preliminary data.</text>
</comment>
<feature type="compositionally biased region" description="Basic and acidic residues" evidence="1">
    <location>
        <begin position="13"/>
        <end position="26"/>
    </location>
</feature>
<dbReference type="GO" id="GO:0017125">
    <property type="term" value="F:deoxycytidyl transferase activity"/>
    <property type="evidence" value="ECO:0007669"/>
    <property type="project" value="TreeGrafter"/>
</dbReference>
<dbReference type="InterPro" id="IPR001357">
    <property type="entry name" value="BRCT_dom"/>
</dbReference>
<dbReference type="AlphaFoldDB" id="A0A6A5AQX6"/>
<sequence length="180" mass="19701">MFNINGPSGPTSRNERPMRLPEDKRTAASAAMKRSSEKHRSSSSFHERKADKENACVSTLFQGCNFYFNGRTGNVSSYYLIKMAKAHGAGTSIMHRKTRVTHVIATNLSGSKTEAVLKAGGRVHCVHPQWILDSIEKGKRQPEAKYVVCKDSTVSSSGASFFTQAPPSIQQSKPTAKPLT</sequence>
<evidence type="ECO:0000256" key="1">
    <source>
        <dbReference type="SAM" id="MobiDB-lite"/>
    </source>
</evidence>
<dbReference type="Pfam" id="PF16589">
    <property type="entry name" value="BRCT_2"/>
    <property type="match status" value="1"/>
</dbReference>
<dbReference type="PROSITE" id="PS50172">
    <property type="entry name" value="BRCT"/>
    <property type="match status" value="1"/>
</dbReference>
<evidence type="ECO:0000313" key="3">
    <source>
        <dbReference type="EMBL" id="KAF0762131.1"/>
    </source>
</evidence>
<accession>A0A6A5AQX6</accession>
<evidence type="ECO:0000259" key="2">
    <source>
        <dbReference type="PROSITE" id="PS50172"/>
    </source>
</evidence>
<dbReference type="GO" id="GO:0005634">
    <property type="term" value="C:nucleus"/>
    <property type="evidence" value="ECO:0007669"/>
    <property type="project" value="TreeGrafter"/>
</dbReference>
<dbReference type="VEuPathDB" id="FungiDB:H257_08245"/>
<dbReference type="PANTHER" id="PTHR45990">
    <property type="entry name" value="DNA REPAIR PROTEIN REV1"/>
    <property type="match status" value="1"/>
</dbReference>
<dbReference type="SUPFAM" id="SSF52113">
    <property type="entry name" value="BRCT domain"/>
    <property type="match status" value="1"/>
</dbReference>
<feature type="domain" description="BRCT" evidence="2">
    <location>
        <begin position="56"/>
        <end position="148"/>
    </location>
</feature>
<dbReference type="EMBL" id="VJMI01008102">
    <property type="protein sequence ID" value="KAF0762131.1"/>
    <property type="molecule type" value="Genomic_DNA"/>
</dbReference>
<proteinExistence type="predicted"/>
<dbReference type="GO" id="GO:0003887">
    <property type="term" value="F:DNA-directed DNA polymerase activity"/>
    <property type="evidence" value="ECO:0007669"/>
    <property type="project" value="TreeGrafter"/>
</dbReference>
<dbReference type="Gene3D" id="3.40.50.10190">
    <property type="entry name" value="BRCT domain"/>
    <property type="match status" value="1"/>
</dbReference>
<organism evidence="3 4">
    <name type="scientific">Aphanomyces astaci</name>
    <name type="common">Crayfish plague agent</name>
    <dbReference type="NCBI Taxonomy" id="112090"/>
    <lineage>
        <taxon>Eukaryota</taxon>
        <taxon>Sar</taxon>
        <taxon>Stramenopiles</taxon>
        <taxon>Oomycota</taxon>
        <taxon>Saprolegniomycetes</taxon>
        <taxon>Saprolegniales</taxon>
        <taxon>Verrucalvaceae</taxon>
        <taxon>Aphanomyces</taxon>
    </lineage>
</organism>
<evidence type="ECO:0000313" key="4">
    <source>
        <dbReference type="Proteomes" id="UP000469452"/>
    </source>
</evidence>
<protein>
    <recommendedName>
        <fullName evidence="2">BRCT domain-containing protein</fullName>
    </recommendedName>
</protein>
<dbReference type="GO" id="GO:0070987">
    <property type="term" value="P:error-free translesion synthesis"/>
    <property type="evidence" value="ECO:0007669"/>
    <property type="project" value="TreeGrafter"/>
</dbReference>
<dbReference type="Proteomes" id="UP000469452">
    <property type="component" value="Unassembled WGS sequence"/>
</dbReference>
<dbReference type="CDD" id="cd17719">
    <property type="entry name" value="BRCT_Rev1"/>
    <property type="match status" value="1"/>
</dbReference>
<feature type="compositionally biased region" description="Polar residues" evidence="1">
    <location>
        <begin position="159"/>
        <end position="174"/>
    </location>
</feature>
<feature type="region of interest" description="Disordered" evidence="1">
    <location>
        <begin position="159"/>
        <end position="180"/>
    </location>
</feature>